<dbReference type="InterPro" id="IPR006976">
    <property type="entry name" value="VanZ-like"/>
</dbReference>
<evidence type="ECO:0000313" key="4">
    <source>
        <dbReference type="EMBL" id="AHG90012.1"/>
    </source>
</evidence>
<dbReference type="Proteomes" id="UP000019151">
    <property type="component" value="Chromosome"/>
</dbReference>
<evidence type="ECO:0000259" key="3">
    <source>
        <dbReference type="Pfam" id="PF04892"/>
    </source>
</evidence>
<dbReference type="InParanoid" id="W0RHV6"/>
<keyword evidence="2" id="KW-0812">Transmembrane</keyword>
<feature type="transmembrane region" description="Helical" evidence="2">
    <location>
        <begin position="99"/>
        <end position="116"/>
    </location>
</feature>
<keyword evidence="2" id="KW-1133">Transmembrane helix</keyword>
<dbReference type="Pfam" id="PF04892">
    <property type="entry name" value="VanZ"/>
    <property type="match status" value="1"/>
</dbReference>
<dbReference type="KEGG" id="gba:J421_2475"/>
<feature type="domain" description="VanZ-like" evidence="3">
    <location>
        <begin position="73"/>
        <end position="143"/>
    </location>
</feature>
<keyword evidence="5" id="KW-1185">Reference proteome</keyword>
<feature type="region of interest" description="Disordered" evidence="1">
    <location>
        <begin position="1"/>
        <end position="25"/>
    </location>
</feature>
<feature type="transmembrane region" description="Helical" evidence="2">
    <location>
        <begin position="390"/>
        <end position="413"/>
    </location>
</feature>
<dbReference type="eggNOG" id="COG4767">
    <property type="taxonomic scope" value="Bacteria"/>
</dbReference>
<proteinExistence type="predicted"/>
<dbReference type="PANTHER" id="PTHR36834">
    <property type="entry name" value="MEMBRANE PROTEIN-RELATED"/>
    <property type="match status" value="1"/>
</dbReference>
<protein>
    <submittedName>
        <fullName evidence="4">VanZ family protein</fullName>
    </submittedName>
</protein>
<gene>
    <name evidence="4" type="ORF">J421_2475</name>
</gene>
<organism evidence="4 5">
    <name type="scientific">Gemmatirosa kalamazoonensis</name>
    <dbReference type="NCBI Taxonomy" id="861299"/>
    <lineage>
        <taxon>Bacteria</taxon>
        <taxon>Pseudomonadati</taxon>
        <taxon>Gemmatimonadota</taxon>
        <taxon>Gemmatimonadia</taxon>
        <taxon>Gemmatimonadales</taxon>
        <taxon>Gemmatimonadaceae</taxon>
        <taxon>Gemmatirosa</taxon>
    </lineage>
</organism>
<evidence type="ECO:0000256" key="1">
    <source>
        <dbReference type="SAM" id="MobiDB-lite"/>
    </source>
</evidence>
<dbReference type="RefSeq" id="WP_025411487.1">
    <property type="nucleotide sequence ID" value="NZ_CP007128.1"/>
</dbReference>
<evidence type="ECO:0000313" key="5">
    <source>
        <dbReference type="Proteomes" id="UP000019151"/>
    </source>
</evidence>
<dbReference type="HOGENOM" id="CLU_603767_0_0_0"/>
<name>W0RHV6_9BACT</name>
<evidence type="ECO:0000256" key="2">
    <source>
        <dbReference type="SAM" id="Phobius"/>
    </source>
</evidence>
<keyword evidence="2" id="KW-0472">Membrane</keyword>
<dbReference type="STRING" id="861299.J421_2475"/>
<reference evidence="4 5" key="1">
    <citation type="journal article" date="2014" name="Genome Announc.">
        <title>Genome Sequence and Methylome of Soil Bacterium Gemmatirosa kalamazoonensis KBS708T, a Member of the Rarely Cultivated Gemmatimonadetes Phylum.</title>
        <authorList>
            <person name="Debruyn J.M."/>
            <person name="Radosevich M."/>
            <person name="Wommack K.E."/>
            <person name="Polson S.W."/>
            <person name="Hauser L.J."/>
            <person name="Fawaz M.N."/>
            <person name="Korlach J."/>
            <person name="Tsai Y.C."/>
        </authorList>
    </citation>
    <scope>NUCLEOTIDE SEQUENCE [LARGE SCALE GENOMIC DNA]</scope>
    <source>
        <strain evidence="4 5">KBS708</strain>
    </source>
</reference>
<accession>W0RHV6</accession>
<dbReference type="InterPro" id="IPR053150">
    <property type="entry name" value="Teicoplanin_resist-assoc"/>
</dbReference>
<feature type="transmembrane region" description="Helical" evidence="2">
    <location>
        <begin position="157"/>
        <end position="178"/>
    </location>
</feature>
<feature type="transmembrane region" description="Helical" evidence="2">
    <location>
        <begin position="358"/>
        <end position="378"/>
    </location>
</feature>
<feature type="transmembrane region" description="Helical" evidence="2">
    <location>
        <begin position="31"/>
        <end position="50"/>
    </location>
</feature>
<feature type="transmembrane region" description="Helical" evidence="2">
    <location>
        <begin position="128"/>
        <end position="145"/>
    </location>
</feature>
<sequence>MSARPVPNAPRPAPDPPERSPRPRPHRVRRWLGLALTACATAAILALTLSPQPTAEAMAPRKACVICGTAAGSDVLANVLLFAPLGVGLALLGVRWRRALLAGLALSLGIELTQYLAIPGRFASVSDVLTNTTGAALGALLVASWRTWCRPAPRAGIALATMASAVWLAALALASWALSYQGTIGRYPPTPIRRAASFAIGMPWFDGEVLRARFDGVTTEHRGTGPVYVKAVPTSPAVAEVVARGRDHRPEQVPLLIVYAPEMRMPWLVLAQRGDGAVVALGTRAWRLRLQTPTVAIDGVLGADAPATEPYRVRGERIGDSVTVTFERGRERRQREIRLWPSLGWALVSPIPRIDAPLAPLASVAWLAGLALPIGYWVRWGARGGWRSELTATACLLATLLGGLVLIPAAAGFGPARPWEWLAALGGVLAGAGLAEGARRLGAGGVSRASRTP</sequence>
<dbReference type="PANTHER" id="PTHR36834:SF1">
    <property type="entry name" value="INTEGRAL MEMBRANE PROTEIN"/>
    <property type="match status" value="1"/>
</dbReference>
<dbReference type="AlphaFoldDB" id="W0RHV6"/>
<feature type="transmembrane region" description="Helical" evidence="2">
    <location>
        <begin position="70"/>
        <end position="92"/>
    </location>
</feature>
<dbReference type="EMBL" id="CP007128">
    <property type="protein sequence ID" value="AHG90012.1"/>
    <property type="molecule type" value="Genomic_DNA"/>
</dbReference>